<organism evidence="1 2">
    <name type="scientific">Puccinia sorghi</name>
    <dbReference type="NCBI Taxonomy" id="27349"/>
    <lineage>
        <taxon>Eukaryota</taxon>
        <taxon>Fungi</taxon>
        <taxon>Dikarya</taxon>
        <taxon>Basidiomycota</taxon>
        <taxon>Pucciniomycotina</taxon>
        <taxon>Pucciniomycetes</taxon>
        <taxon>Pucciniales</taxon>
        <taxon>Pucciniaceae</taxon>
        <taxon>Puccinia</taxon>
    </lineage>
</organism>
<protein>
    <submittedName>
        <fullName evidence="1">Uncharacterized protein</fullName>
    </submittedName>
</protein>
<gene>
    <name evidence="1" type="ORF">VP01_316g9</name>
</gene>
<dbReference type="VEuPathDB" id="FungiDB:VP01_316g9"/>
<sequence length="60" mass="7121">MRIIEYISFNLNNQARMKYKSQELISSAKNMLLKLQQYFDHTPLKPVYLCPMMLNPPSKT</sequence>
<evidence type="ECO:0000313" key="2">
    <source>
        <dbReference type="Proteomes" id="UP000037035"/>
    </source>
</evidence>
<name>A0A0L6UYW4_9BASI</name>
<dbReference type="EMBL" id="LAVV01008135">
    <property type="protein sequence ID" value="KNZ53669.1"/>
    <property type="molecule type" value="Genomic_DNA"/>
</dbReference>
<comment type="caution">
    <text evidence="1">The sequence shown here is derived from an EMBL/GenBank/DDBJ whole genome shotgun (WGS) entry which is preliminary data.</text>
</comment>
<proteinExistence type="predicted"/>
<evidence type="ECO:0000313" key="1">
    <source>
        <dbReference type="EMBL" id="KNZ53669.1"/>
    </source>
</evidence>
<dbReference type="AlphaFoldDB" id="A0A0L6UYW4"/>
<keyword evidence="2" id="KW-1185">Reference proteome</keyword>
<accession>A0A0L6UYW4</accession>
<dbReference type="Proteomes" id="UP000037035">
    <property type="component" value="Unassembled WGS sequence"/>
</dbReference>
<reference evidence="1 2" key="1">
    <citation type="submission" date="2015-08" db="EMBL/GenBank/DDBJ databases">
        <title>Next Generation Sequencing and Analysis of the Genome of Puccinia sorghi L Schw, the Causal Agent of Maize Common Rust.</title>
        <authorList>
            <person name="Rochi L."/>
            <person name="Burguener G."/>
            <person name="Darino M."/>
            <person name="Turjanski A."/>
            <person name="Kreff E."/>
            <person name="Dieguez M.J."/>
            <person name="Sacco F."/>
        </authorList>
    </citation>
    <scope>NUCLEOTIDE SEQUENCE [LARGE SCALE GENOMIC DNA]</scope>
    <source>
        <strain evidence="1 2">RO10H11247</strain>
    </source>
</reference>